<dbReference type="SUPFAM" id="SSF54862">
    <property type="entry name" value="4Fe-4S ferredoxins"/>
    <property type="match status" value="1"/>
</dbReference>
<evidence type="ECO:0000259" key="10">
    <source>
        <dbReference type="PROSITE" id="PS51379"/>
    </source>
</evidence>
<evidence type="ECO:0000256" key="7">
    <source>
        <dbReference type="ARBA" id="ARBA00023027"/>
    </source>
</evidence>
<keyword evidence="2" id="KW-0479">Metal-binding</keyword>
<keyword evidence="6" id="KW-0411">Iron-sulfur</keyword>
<dbReference type="EMBL" id="AP024355">
    <property type="protein sequence ID" value="BCR03156.1"/>
    <property type="molecule type" value="Genomic_DNA"/>
</dbReference>
<dbReference type="InterPro" id="IPR010226">
    <property type="entry name" value="NADH_quinone_OxRdtase_chainI"/>
</dbReference>
<reference evidence="11 12" key="1">
    <citation type="journal article" date="2016" name="C (Basel)">
        <title>Selective Growth of and Electricity Production by Marine Exoelectrogenic Bacteria in Self-Aggregated Hydrogel of Microbially Reduced Graphene Oxide.</title>
        <authorList>
            <person name="Yoshida N."/>
            <person name="Goto Y."/>
            <person name="Miyata Y."/>
        </authorList>
    </citation>
    <scope>NUCLEOTIDE SEQUENCE [LARGE SCALE GENOMIC DNA]</scope>
    <source>
        <strain evidence="11 12">NIT-T3</strain>
    </source>
</reference>
<keyword evidence="12" id="KW-1185">Reference proteome</keyword>
<accession>A0ABM8HQN3</accession>
<dbReference type="PANTHER" id="PTHR10849:SF24">
    <property type="entry name" value="NADH-QUINONE OXIDOREDUCTASE SUBUNIT I 2"/>
    <property type="match status" value="1"/>
</dbReference>
<evidence type="ECO:0000256" key="1">
    <source>
        <dbReference type="ARBA" id="ARBA00022719"/>
    </source>
</evidence>
<dbReference type="Proteomes" id="UP001319827">
    <property type="component" value="Chromosome"/>
</dbReference>
<keyword evidence="7" id="KW-0520">NAD</keyword>
<proteinExistence type="predicted"/>
<dbReference type="Pfam" id="PF13187">
    <property type="entry name" value="Fer4_9"/>
    <property type="match status" value="1"/>
</dbReference>
<feature type="domain" description="4Fe-4S ferredoxin-type" evidence="10">
    <location>
        <begin position="34"/>
        <end position="63"/>
    </location>
</feature>
<evidence type="ECO:0000256" key="8">
    <source>
        <dbReference type="ARBA" id="ARBA00023075"/>
    </source>
</evidence>
<keyword evidence="3" id="KW-0677">Repeat</keyword>
<evidence type="ECO:0000256" key="5">
    <source>
        <dbReference type="ARBA" id="ARBA00023004"/>
    </source>
</evidence>
<reference evidence="11 12" key="2">
    <citation type="journal article" date="2021" name="Int. J. Syst. Evol. Microbiol.">
        <title>Isolation and Polyphasic Characterization of Desulfuromonas versatilis sp. Nov., an Electrogenic Bacteria Capable of Versatile Metabolism Isolated from a Graphene Oxide-Reducing Enrichment Culture.</title>
        <authorList>
            <person name="Xie L."/>
            <person name="Yoshida N."/>
            <person name="Ishii S."/>
            <person name="Meng L."/>
        </authorList>
    </citation>
    <scope>NUCLEOTIDE SEQUENCE [LARGE SCALE GENOMIC DNA]</scope>
    <source>
        <strain evidence="11 12">NIT-T3</strain>
    </source>
</reference>
<dbReference type="InterPro" id="IPR017896">
    <property type="entry name" value="4Fe4S_Fe-S-bd"/>
</dbReference>
<keyword evidence="4" id="KW-1278">Translocase</keyword>
<evidence type="ECO:0000256" key="4">
    <source>
        <dbReference type="ARBA" id="ARBA00022967"/>
    </source>
</evidence>
<keyword evidence="8" id="KW-0830">Ubiquinone</keyword>
<evidence type="ECO:0000256" key="9">
    <source>
        <dbReference type="ARBA" id="ARBA00023136"/>
    </source>
</evidence>
<dbReference type="PANTHER" id="PTHR10849">
    <property type="entry name" value="NADH DEHYDROGENASE UBIQUINONE IRON-SULFUR PROTEIN 8, MITOCHONDRIAL"/>
    <property type="match status" value="1"/>
</dbReference>
<name>A0ABM8HQN3_9BACT</name>
<evidence type="ECO:0000256" key="2">
    <source>
        <dbReference type="ARBA" id="ARBA00022723"/>
    </source>
</evidence>
<protein>
    <submittedName>
        <fullName evidence="11">4Fe-4S ferredoxin</fullName>
    </submittedName>
</protein>
<keyword evidence="9" id="KW-0472">Membrane</keyword>
<dbReference type="RefSeq" id="WP_221250629.1">
    <property type="nucleotide sequence ID" value="NZ_AP024355.1"/>
</dbReference>
<evidence type="ECO:0000313" key="11">
    <source>
        <dbReference type="EMBL" id="BCR03156.1"/>
    </source>
</evidence>
<keyword evidence="1" id="KW-0874">Quinone</keyword>
<evidence type="ECO:0000256" key="6">
    <source>
        <dbReference type="ARBA" id="ARBA00023014"/>
    </source>
</evidence>
<evidence type="ECO:0000313" key="12">
    <source>
        <dbReference type="Proteomes" id="UP001319827"/>
    </source>
</evidence>
<dbReference type="PROSITE" id="PS51379">
    <property type="entry name" value="4FE4S_FER_2"/>
    <property type="match status" value="2"/>
</dbReference>
<feature type="domain" description="4Fe-4S ferredoxin-type" evidence="10">
    <location>
        <begin position="67"/>
        <end position="96"/>
    </location>
</feature>
<evidence type="ECO:0000256" key="3">
    <source>
        <dbReference type="ARBA" id="ARBA00022737"/>
    </source>
</evidence>
<keyword evidence="5" id="KW-0408">Iron</keyword>
<organism evidence="11 12">
    <name type="scientific">Desulfuromonas versatilis</name>
    <dbReference type="NCBI Taxonomy" id="2802975"/>
    <lineage>
        <taxon>Bacteria</taxon>
        <taxon>Pseudomonadati</taxon>
        <taxon>Thermodesulfobacteriota</taxon>
        <taxon>Desulfuromonadia</taxon>
        <taxon>Desulfuromonadales</taxon>
        <taxon>Desulfuromonadaceae</taxon>
        <taxon>Desulfuromonas</taxon>
    </lineage>
</organism>
<sequence length="170" mass="18886">MFSFLKVLARNLIQGPSTDPFPFGETSTPKGYRGRVRFDASACVGCRMCEHVCAGGAIRFGESESGLRFTLWHNSCTFCGLCRHYCQTGAIALTEDWHLAHRQAEKYAMVEEGTVPLVSCLGCGIAMIPVARELMRRAYGETNGDIDRLRRLCPDCRRKTAITGAKKCRI</sequence>
<dbReference type="Gene3D" id="3.30.70.3270">
    <property type="match status" value="1"/>
</dbReference>
<gene>
    <name evidence="11" type="ORF">DESUT3_02250</name>
</gene>